<keyword evidence="1" id="KW-0547">Nucleotide-binding</keyword>
<protein>
    <submittedName>
        <fullName evidence="4">ABC transporter ATP-binding protein</fullName>
    </submittedName>
    <submittedName>
        <fullName evidence="5">Glycosyl transferase family 2</fullName>
    </submittedName>
</protein>
<dbReference type="OrthoDB" id="9804819at2"/>
<dbReference type="GO" id="GO:0016887">
    <property type="term" value="F:ATP hydrolysis activity"/>
    <property type="evidence" value="ECO:0007669"/>
    <property type="project" value="InterPro"/>
</dbReference>
<dbReference type="InterPro" id="IPR027417">
    <property type="entry name" value="P-loop_NTPase"/>
</dbReference>
<dbReference type="STRING" id="216463.VC81_05545"/>
<dbReference type="Gene3D" id="3.40.50.300">
    <property type="entry name" value="P-loop containing nucleotide triphosphate hydrolases"/>
    <property type="match status" value="1"/>
</dbReference>
<dbReference type="EMBL" id="BJZI01000026">
    <property type="protein sequence ID" value="GEO67341.1"/>
    <property type="molecule type" value="Genomic_DNA"/>
</dbReference>
<organism evidence="5 6">
    <name type="scientific">Levilactobacillus spicheri</name>
    <dbReference type="NCBI Taxonomy" id="216463"/>
    <lineage>
        <taxon>Bacteria</taxon>
        <taxon>Bacillati</taxon>
        <taxon>Bacillota</taxon>
        <taxon>Bacilli</taxon>
        <taxon>Lactobacillales</taxon>
        <taxon>Lactobacillaceae</taxon>
        <taxon>Levilactobacillus</taxon>
    </lineage>
</organism>
<dbReference type="Proteomes" id="UP000321691">
    <property type="component" value="Unassembled WGS sequence"/>
</dbReference>
<proteinExistence type="predicted"/>
<dbReference type="AlphaFoldDB" id="A0A0F3RW13"/>
<dbReference type="InterPro" id="IPR003593">
    <property type="entry name" value="AAA+_ATPase"/>
</dbReference>
<evidence type="ECO:0000313" key="4">
    <source>
        <dbReference type="EMBL" id="GEO67341.1"/>
    </source>
</evidence>
<dbReference type="InterPro" id="IPR003439">
    <property type="entry name" value="ABC_transporter-like_ATP-bd"/>
</dbReference>
<dbReference type="GO" id="GO:0016740">
    <property type="term" value="F:transferase activity"/>
    <property type="evidence" value="ECO:0007669"/>
    <property type="project" value="UniProtKB-KW"/>
</dbReference>
<evidence type="ECO:0000313" key="6">
    <source>
        <dbReference type="Proteomes" id="UP000033491"/>
    </source>
</evidence>
<dbReference type="PANTHER" id="PTHR43038:SF3">
    <property type="entry name" value="ABC TRANSPORTER G FAMILY MEMBER 20 ISOFORM X1"/>
    <property type="match status" value="1"/>
</dbReference>
<dbReference type="PROSITE" id="PS00211">
    <property type="entry name" value="ABC_TRANSPORTER_1"/>
    <property type="match status" value="1"/>
</dbReference>
<keyword evidence="2 4" id="KW-0067">ATP-binding</keyword>
<reference evidence="5 6" key="1">
    <citation type="submission" date="2015-03" db="EMBL/GenBank/DDBJ databases">
        <authorList>
            <person name="Zheng J."/>
            <person name="Ganezle M."/>
        </authorList>
    </citation>
    <scope>NUCLEOTIDE SEQUENCE [LARGE SCALE GENOMIC DNA]</scope>
    <source>
        <strain evidence="5 6">LP38</strain>
    </source>
</reference>
<evidence type="ECO:0000259" key="3">
    <source>
        <dbReference type="PROSITE" id="PS50893"/>
    </source>
</evidence>
<dbReference type="GO" id="GO:0005524">
    <property type="term" value="F:ATP binding"/>
    <property type="evidence" value="ECO:0007669"/>
    <property type="project" value="UniProtKB-KW"/>
</dbReference>
<feature type="domain" description="ABC transporter" evidence="3">
    <location>
        <begin position="6"/>
        <end position="233"/>
    </location>
</feature>
<dbReference type="SMART" id="SM00382">
    <property type="entry name" value="AAA"/>
    <property type="match status" value="1"/>
</dbReference>
<dbReference type="InterPro" id="IPR017871">
    <property type="entry name" value="ABC_transporter-like_CS"/>
</dbReference>
<accession>A0A0F3RW13</accession>
<gene>
    <name evidence="4" type="ORF">LSP04_17600</name>
    <name evidence="5" type="ORF">VC81_05545</name>
</gene>
<evidence type="ECO:0000313" key="5">
    <source>
        <dbReference type="EMBL" id="KJW12957.1"/>
    </source>
</evidence>
<keyword evidence="5" id="KW-0808">Transferase</keyword>
<dbReference type="CDD" id="cd03230">
    <property type="entry name" value="ABC_DR_subfamily_A"/>
    <property type="match status" value="1"/>
</dbReference>
<comment type="caution">
    <text evidence="5">The sequence shown here is derived from an EMBL/GenBank/DDBJ whole genome shotgun (WGS) entry which is preliminary data.</text>
</comment>
<dbReference type="EMBL" id="JZCR01000012">
    <property type="protein sequence ID" value="KJW12957.1"/>
    <property type="molecule type" value="Genomic_DNA"/>
</dbReference>
<keyword evidence="7" id="KW-1185">Reference proteome</keyword>
<dbReference type="Pfam" id="PF00005">
    <property type="entry name" value="ABC_tran"/>
    <property type="match status" value="1"/>
</dbReference>
<dbReference type="SUPFAM" id="SSF52540">
    <property type="entry name" value="P-loop containing nucleoside triphosphate hydrolases"/>
    <property type="match status" value="1"/>
</dbReference>
<dbReference type="PATRIC" id="fig|216463.3.peg.222"/>
<evidence type="ECO:0000313" key="7">
    <source>
        <dbReference type="Proteomes" id="UP000321691"/>
    </source>
</evidence>
<evidence type="ECO:0000256" key="2">
    <source>
        <dbReference type="ARBA" id="ARBA00022840"/>
    </source>
</evidence>
<dbReference type="RefSeq" id="WP_045807166.1">
    <property type="nucleotide sequence ID" value="NZ_BJZI01000026.1"/>
</dbReference>
<reference evidence="4 7" key="2">
    <citation type="submission" date="2019-07" db="EMBL/GenBank/DDBJ databases">
        <title>Whole genome shotgun sequence of Lactobacillus spicheri NBRC 107155.</title>
        <authorList>
            <person name="Hosoyama A."/>
            <person name="Uohara A."/>
            <person name="Ohji S."/>
            <person name="Ichikawa N."/>
        </authorList>
    </citation>
    <scope>NUCLEOTIDE SEQUENCE [LARGE SCALE GENOMIC DNA]</scope>
    <source>
        <strain evidence="4 7">NBRC 107155</strain>
    </source>
</reference>
<sequence>MAQPMIDVRDVAKRFGDNVVLKQINLHLPAGRVLGLIGPSGAGKTTLVKSILGMEKVDAGTTTVLGTQMPNRQIMQKIGYMAQSDALYETLTARENLRFFGELMGVKGPALAKSITHVAQVVNLTAMLDRRVSAYSGGMKRRLSLAIALIADPDLLILDEPTVGIDPELRQQIWAELRTLKQHGKAILVTTHVMDEAERCDELMLIREGIALAQGTPTQLKQEYAVDTIEQVFLKAGRLQDENHSDR</sequence>
<dbReference type="Proteomes" id="UP000033491">
    <property type="component" value="Unassembled WGS sequence"/>
</dbReference>
<dbReference type="PANTHER" id="PTHR43038">
    <property type="entry name" value="ATP-BINDING CASSETTE, SUB-FAMILY H, MEMBER 1"/>
    <property type="match status" value="1"/>
</dbReference>
<name>A0A0F3RW13_9LACO</name>
<evidence type="ECO:0000256" key="1">
    <source>
        <dbReference type="ARBA" id="ARBA00022741"/>
    </source>
</evidence>
<dbReference type="PROSITE" id="PS50893">
    <property type="entry name" value="ABC_TRANSPORTER_2"/>
    <property type="match status" value="1"/>
</dbReference>